<feature type="compositionally biased region" description="Basic and acidic residues" evidence="1">
    <location>
        <begin position="186"/>
        <end position="195"/>
    </location>
</feature>
<keyword evidence="3" id="KW-1185">Reference proteome</keyword>
<proteinExistence type="predicted"/>
<feature type="compositionally biased region" description="Basic and acidic residues" evidence="1">
    <location>
        <begin position="554"/>
        <end position="565"/>
    </location>
</feature>
<feature type="compositionally biased region" description="Low complexity" evidence="1">
    <location>
        <begin position="92"/>
        <end position="104"/>
    </location>
</feature>
<gene>
    <name evidence="2" type="ORF">DAEQUDRAFT_720259</name>
</gene>
<dbReference type="STRING" id="1314783.A0A165UKI6"/>
<dbReference type="EMBL" id="KV429032">
    <property type="protein sequence ID" value="KZT75049.1"/>
    <property type="molecule type" value="Genomic_DNA"/>
</dbReference>
<organism evidence="2 3">
    <name type="scientific">Daedalea quercina L-15889</name>
    <dbReference type="NCBI Taxonomy" id="1314783"/>
    <lineage>
        <taxon>Eukaryota</taxon>
        <taxon>Fungi</taxon>
        <taxon>Dikarya</taxon>
        <taxon>Basidiomycota</taxon>
        <taxon>Agaricomycotina</taxon>
        <taxon>Agaricomycetes</taxon>
        <taxon>Polyporales</taxon>
        <taxon>Fomitopsis</taxon>
    </lineage>
</organism>
<evidence type="ECO:0000313" key="3">
    <source>
        <dbReference type="Proteomes" id="UP000076727"/>
    </source>
</evidence>
<sequence length="966" mass="107281">MPPRLTSDEESSNEQDTGLVVVNGEPMWQVIEILAERGNRYRVKWAGNDPATGKPWAPSWVNKQDCTSQLIDGWNREKELRRRRKLLQGKPVRTSTTSSKSSMRSSRRRSVSRTVGGVPIDTASTSTPVASRARARATRLHEDIPLASSSALLDFSRDSPSVDDIPRPPHRKKPRLGFPEVVVPTRRRDWSDTENKLLNLDSQHDREGEERGRSTQRSSSPGQGGNKIRARSATMASQDSVFSVPPTKIGPPRGRKRKRVIVDSQDEPASSAPEPSVPEPPVVAAEEDITQHVQADITAGNAFDTDPSYWQFDFGVRGDYADRPLQDSFSREAMVPETQPCDNSISPRAATPERLDSVHPGPVSPTGGSVKSQMKRRSHGSTTGKETSRDGTILPALPLPSNRQSSGGLSPIGDDSENEDVVPKQPLKTFQRIPIVSPSVFRPHLPAQEVESPPSSIEQFSSPEKGSRGAVRRVFEKVERQMRHEDDAPGSTADDESLRLRGHQLAEEAAATIRKRSGQSEDDYDCLFRESATPEPVDSVVDAEEAIVESTLSQHDEPEDVMHDGDQDEMPSSPAQPEALPSQELAEAMADAYIDFNAGQPTSTDNVTSCEPVVALTLGPDLPRPRRKLGPLEEARKNRKTSSVLQDRVITQRVERIVEPSTVIEEYPLTTSTQQADVDGQSLEHPVPSSQHRELAQALEEAHARIQELEQALSTKNVENIQLQTENEDLAAALDAASSKLDEHSRLSTEASARCALLEQEVDAAKQARSSERQEWEKKAKEQDETVSRLRASKEESDLDRDLFREYYGKASSHAMEMKAKKEELEVELSVAQSQLSEGLSLIKGMYEERIKRIQEEADKWKSLCEVLAEKDERTNDDIRRRAAEEPELREEVRRLQMEVAELRAAKLTCVPLAPEPTPGLDSGVFYVCQFVDVPKSCMCNATFESPEEVEDHALREHYPELLGLS</sequence>
<accession>A0A165UKI6</accession>
<feature type="region of interest" description="Disordered" evidence="1">
    <location>
        <begin position="155"/>
        <end position="282"/>
    </location>
</feature>
<feature type="region of interest" description="Disordered" evidence="1">
    <location>
        <begin position="618"/>
        <end position="640"/>
    </location>
</feature>
<evidence type="ECO:0008006" key="4">
    <source>
        <dbReference type="Google" id="ProtNLM"/>
    </source>
</evidence>
<dbReference type="OrthoDB" id="2803181at2759"/>
<dbReference type="AlphaFoldDB" id="A0A165UKI6"/>
<evidence type="ECO:0000313" key="2">
    <source>
        <dbReference type="EMBL" id="KZT75049.1"/>
    </source>
</evidence>
<feature type="region of interest" description="Disordered" evidence="1">
    <location>
        <begin position="766"/>
        <end position="793"/>
    </location>
</feature>
<protein>
    <recommendedName>
        <fullName evidence="4">Chromo domain-containing protein</fullName>
    </recommendedName>
</protein>
<feature type="compositionally biased region" description="Polar residues" evidence="1">
    <location>
        <begin position="453"/>
        <end position="464"/>
    </location>
</feature>
<evidence type="ECO:0000256" key="1">
    <source>
        <dbReference type="SAM" id="MobiDB-lite"/>
    </source>
</evidence>
<feature type="region of interest" description="Disordered" evidence="1">
    <location>
        <begin position="550"/>
        <end position="581"/>
    </location>
</feature>
<dbReference type="Proteomes" id="UP000076727">
    <property type="component" value="Unassembled WGS sequence"/>
</dbReference>
<reference evidence="2 3" key="1">
    <citation type="journal article" date="2016" name="Mol. Biol. Evol.">
        <title>Comparative Genomics of Early-Diverging Mushroom-Forming Fungi Provides Insights into the Origins of Lignocellulose Decay Capabilities.</title>
        <authorList>
            <person name="Nagy L.G."/>
            <person name="Riley R."/>
            <person name="Tritt A."/>
            <person name="Adam C."/>
            <person name="Daum C."/>
            <person name="Floudas D."/>
            <person name="Sun H."/>
            <person name="Yadav J.S."/>
            <person name="Pangilinan J."/>
            <person name="Larsson K.H."/>
            <person name="Matsuura K."/>
            <person name="Barry K."/>
            <person name="Labutti K."/>
            <person name="Kuo R."/>
            <person name="Ohm R.A."/>
            <person name="Bhattacharya S.S."/>
            <person name="Shirouzu T."/>
            <person name="Yoshinaga Y."/>
            <person name="Martin F.M."/>
            <person name="Grigoriev I.V."/>
            <person name="Hibbett D.S."/>
        </authorList>
    </citation>
    <scope>NUCLEOTIDE SEQUENCE [LARGE SCALE GENOMIC DNA]</scope>
    <source>
        <strain evidence="2 3">L-15889</strain>
    </source>
</reference>
<feature type="region of interest" description="Disordered" evidence="1">
    <location>
        <begin position="320"/>
        <end position="426"/>
    </location>
</feature>
<feature type="region of interest" description="Disordered" evidence="1">
    <location>
        <begin position="84"/>
        <end position="136"/>
    </location>
</feature>
<feature type="region of interest" description="Disordered" evidence="1">
    <location>
        <begin position="444"/>
        <end position="504"/>
    </location>
</feature>
<name>A0A165UKI6_9APHY</name>
<feature type="compositionally biased region" description="Basic and acidic residues" evidence="1">
    <location>
        <begin position="473"/>
        <end position="487"/>
    </location>
</feature>
<feature type="compositionally biased region" description="Basic and acidic residues" evidence="1">
    <location>
        <begin position="202"/>
        <end position="213"/>
    </location>
</feature>